<keyword evidence="2" id="KW-1185">Reference proteome</keyword>
<dbReference type="AlphaFoldDB" id="A0A2K3D4P6"/>
<evidence type="ECO:0000313" key="2">
    <source>
        <dbReference type="Proteomes" id="UP000006906"/>
    </source>
</evidence>
<protein>
    <submittedName>
        <fullName evidence="1">Uncharacterized protein</fullName>
    </submittedName>
</protein>
<accession>A0A2K3D4P6</accession>
<dbReference type="Gramene" id="PNW75503">
    <property type="protein sequence ID" value="PNW75503"/>
    <property type="gene ID" value="CHLRE_12g529376v5"/>
</dbReference>
<dbReference type="KEGG" id="cre:CHLRE_12g529376v5"/>
<name>A0A2K3D4P6_CHLRE</name>
<gene>
    <name evidence="1" type="ORF">CHLRE_12g529376v5</name>
</gene>
<dbReference type="Proteomes" id="UP000006906">
    <property type="component" value="Chromosome 12"/>
</dbReference>
<reference evidence="1 2" key="1">
    <citation type="journal article" date="2007" name="Science">
        <title>The Chlamydomonas genome reveals the evolution of key animal and plant functions.</title>
        <authorList>
            <person name="Merchant S.S."/>
            <person name="Prochnik S.E."/>
            <person name="Vallon O."/>
            <person name="Harris E.H."/>
            <person name="Karpowicz S.J."/>
            <person name="Witman G.B."/>
            <person name="Terry A."/>
            <person name="Salamov A."/>
            <person name="Fritz-Laylin L.K."/>
            <person name="Marechal-Drouard L."/>
            <person name="Marshall W.F."/>
            <person name="Qu L.H."/>
            <person name="Nelson D.R."/>
            <person name="Sanderfoot A.A."/>
            <person name="Spalding M.H."/>
            <person name="Kapitonov V.V."/>
            <person name="Ren Q."/>
            <person name="Ferris P."/>
            <person name="Lindquist E."/>
            <person name="Shapiro H."/>
            <person name="Lucas S.M."/>
            <person name="Grimwood J."/>
            <person name="Schmutz J."/>
            <person name="Cardol P."/>
            <person name="Cerutti H."/>
            <person name="Chanfreau G."/>
            <person name="Chen C.L."/>
            <person name="Cognat V."/>
            <person name="Croft M.T."/>
            <person name="Dent R."/>
            <person name="Dutcher S."/>
            <person name="Fernandez E."/>
            <person name="Fukuzawa H."/>
            <person name="Gonzalez-Ballester D."/>
            <person name="Gonzalez-Halphen D."/>
            <person name="Hallmann A."/>
            <person name="Hanikenne M."/>
            <person name="Hippler M."/>
            <person name="Inwood W."/>
            <person name="Jabbari K."/>
            <person name="Kalanon M."/>
            <person name="Kuras R."/>
            <person name="Lefebvre P.A."/>
            <person name="Lemaire S.D."/>
            <person name="Lobanov A.V."/>
            <person name="Lohr M."/>
            <person name="Manuell A."/>
            <person name="Meier I."/>
            <person name="Mets L."/>
            <person name="Mittag M."/>
            <person name="Mittelmeier T."/>
            <person name="Moroney J.V."/>
            <person name="Moseley J."/>
            <person name="Napoli C."/>
            <person name="Nedelcu A.M."/>
            <person name="Niyogi K."/>
            <person name="Novoselov S.V."/>
            <person name="Paulsen I.T."/>
            <person name="Pazour G."/>
            <person name="Purton S."/>
            <person name="Ral J.P."/>
            <person name="Riano-Pachon D.M."/>
            <person name="Riekhof W."/>
            <person name="Rymarquis L."/>
            <person name="Schroda M."/>
            <person name="Stern D."/>
            <person name="Umen J."/>
            <person name="Willows R."/>
            <person name="Wilson N."/>
            <person name="Zimmer S.L."/>
            <person name="Allmer J."/>
            <person name="Balk J."/>
            <person name="Bisova K."/>
            <person name="Chen C.J."/>
            <person name="Elias M."/>
            <person name="Gendler K."/>
            <person name="Hauser C."/>
            <person name="Lamb M.R."/>
            <person name="Ledford H."/>
            <person name="Long J.C."/>
            <person name="Minagawa J."/>
            <person name="Page M.D."/>
            <person name="Pan J."/>
            <person name="Pootakham W."/>
            <person name="Roje S."/>
            <person name="Rose A."/>
            <person name="Stahlberg E."/>
            <person name="Terauchi A.M."/>
            <person name="Yang P."/>
            <person name="Ball S."/>
            <person name="Bowler C."/>
            <person name="Dieckmann C.L."/>
            <person name="Gladyshev V.N."/>
            <person name="Green P."/>
            <person name="Jorgensen R."/>
            <person name="Mayfield S."/>
            <person name="Mueller-Roeber B."/>
            <person name="Rajamani S."/>
            <person name="Sayre R.T."/>
            <person name="Brokstein P."/>
            <person name="Dubchak I."/>
            <person name="Goodstein D."/>
            <person name="Hornick L."/>
            <person name="Huang Y.W."/>
            <person name="Jhaveri J."/>
            <person name="Luo Y."/>
            <person name="Martinez D."/>
            <person name="Ngau W.C."/>
            <person name="Otillar B."/>
            <person name="Poliakov A."/>
            <person name="Porter A."/>
            <person name="Szajkowski L."/>
            <person name="Werner G."/>
            <person name="Zhou K."/>
            <person name="Grigoriev I.V."/>
            <person name="Rokhsar D.S."/>
            <person name="Grossman A.R."/>
        </authorList>
    </citation>
    <scope>NUCLEOTIDE SEQUENCE [LARGE SCALE GENOMIC DNA]</scope>
    <source>
        <strain evidence="2">CC-503</strain>
    </source>
</reference>
<dbReference type="GeneID" id="66055644"/>
<organism evidence="1 2">
    <name type="scientific">Chlamydomonas reinhardtii</name>
    <name type="common">Chlamydomonas smithii</name>
    <dbReference type="NCBI Taxonomy" id="3055"/>
    <lineage>
        <taxon>Eukaryota</taxon>
        <taxon>Viridiplantae</taxon>
        <taxon>Chlorophyta</taxon>
        <taxon>core chlorophytes</taxon>
        <taxon>Chlorophyceae</taxon>
        <taxon>CS clade</taxon>
        <taxon>Chlamydomonadales</taxon>
        <taxon>Chlamydomonadaceae</taxon>
        <taxon>Chlamydomonas</taxon>
    </lineage>
</organism>
<evidence type="ECO:0000313" key="1">
    <source>
        <dbReference type="EMBL" id="PNW75503.1"/>
    </source>
</evidence>
<dbReference type="RefSeq" id="XP_042918631.1">
    <property type="nucleotide sequence ID" value="XM_043068536.1"/>
</dbReference>
<proteinExistence type="predicted"/>
<sequence>MLATAPAQCSKSSRSCRRALAWRGEDFRSAVRSWCSVSSSGPARSFPSKPVGASCMLCLAPAAEAQFSPGLGGWCCRQLAHHSSPG</sequence>
<dbReference type="EMBL" id="CM008973">
    <property type="protein sequence ID" value="PNW75503.1"/>
    <property type="molecule type" value="Genomic_DNA"/>
</dbReference>
<dbReference type="InParanoid" id="A0A2K3D4P6"/>